<feature type="transmembrane region" description="Helical" evidence="1">
    <location>
        <begin position="88"/>
        <end position="117"/>
    </location>
</feature>
<organism evidence="2 3">
    <name type="scientific">Halopolyspora algeriensis</name>
    <dbReference type="NCBI Taxonomy" id="1500506"/>
    <lineage>
        <taxon>Bacteria</taxon>
        <taxon>Bacillati</taxon>
        <taxon>Actinomycetota</taxon>
        <taxon>Actinomycetes</taxon>
        <taxon>Actinomycetes incertae sedis</taxon>
        <taxon>Halopolyspora</taxon>
    </lineage>
</organism>
<sequence>MSSPAAIPVSWRYVLLTLGFIALAAVRFSGGALTWGLVFAAAAGVNAWLAVHEGRRRLRPTQVPPLPDHETLLRSCSAHRGAIRRWRILAVGAAVISTGLLFVEPSLAVPAAATALFCLFRVRRARRDAGTLQQTLAAFTTAEEATP</sequence>
<gene>
    <name evidence="2" type="ORF">DFQ14_102111</name>
</gene>
<evidence type="ECO:0000313" key="3">
    <source>
        <dbReference type="Proteomes" id="UP000253495"/>
    </source>
</evidence>
<evidence type="ECO:0000313" key="2">
    <source>
        <dbReference type="EMBL" id="RCW45810.1"/>
    </source>
</evidence>
<feature type="transmembrane region" description="Helical" evidence="1">
    <location>
        <begin position="32"/>
        <end position="51"/>
    </location>
</feature>
<dbReference type="AlphaFoldDB" id="A0A368VWR9"/>
<reference evidence="2 3" key="1">
    <citation type="submission" date="2018-07" db="EMBL/GenBank/DDBJ databases">
        <title>Genomic Encyclopedia of Type Strains, Phase III (KMG-III): the genomes of soil and plant-associated and newly described type strains.</title>
        <authorList>
            <person name="Whitman W."/>
        </authorList>
    </citation>
    <scope>NUCLEOTIDE SEQUENCE [LARGE SCALE GENOMIC DNA]</scope>
    <source>
        <strain evidence="2 3">CECT 8575</strain>
    </source>
</reference>
<keyword evidence="3" id="KW-1185">Reference proteome</keyword>
<keyword evidence="1" id="KW-1133">Transmembrane helix</keyword>
<accession>A0A368VWR9</accession>
<feature type="transmembrane region" description="Helical" evidence="1">
    <location>
        <begin position="9"/>
        <end position="26"/>
    </location>
</feature>
<dbReference type="EMBL" id="QPJC01000002">
    <property type="protein sequence ID" value="RCW45810.1"/>
    <property type="molecule type" value="Genomic_DNA"/>
</dbReference>
<protein>
    <submittedName>
        <fullName evidence="2">Uncharacterized protein</fullName>
    </submittedName>
</protein>
<name>A0A368VWR9_9ACTN</name>
<evidence type="ECO:0000256" key="1">
    <source>
        <dbReference type="SAM" id="Phobius"/>
    </source>
</evidence>
<proteinExistence type="predicted"/>
<comment type="caution">
    <text evidence="2">The sequence shown here is derived from an EMBL/GenBank/DDBJ whole genome shotgun (WGS) entry which is preliminary data.</text>
</comment>
<dbReference type="RefSeq" id="WP_114451686.1">
    <property type="nucleotide sequence ID" value="NZ_QPJC01000002.1"/>
</dbReference>
<keyword evidence="1" id="KW-0472">Membrane</keyword>
<keyword evidence="1" id="KW-0812">Transmembrane</keyword>
<dbReference type="Proteomes" id="UP000253495">
    <property type="component" value="Unassembled WGS sequence"/>
</dbReference>